<accession>A0A6L2J0H5</accession>
<sequence length="928" mass="105064">MKEWRRNSSTLNDQIWITILQGLVCTMFSFKWEKDGSSKNTYSKLSGRGLSTRFVGDSEFSSATIAMNSSNSEKISSSRRVPSMEWRILLPLVDIKDHSFSPNSKIELFLFNSNNCISSVKKRTSQDEENFAIVFHFENNETSRKNFEEFVDVFMSIGFGSAMKLVSFDESQVVTFNSKFVCGFRNGDCATGSRSENTVDSPHEFIINWIVISKNIKKVTEVIDVENGRVDNSRVLRWIVSYRMELLCFVDEVFDLEYIQVQVKVQQVQNYVEPLPLVKAAFVGVSGEESLKNATTIGATKPTATAFVAKTFDNKRWFSNNNNKGSGSNSNSYNRGPNPNLKCTNCNKIGHTVNRCFELIVYPADYVKRNFIANARLVSSNNASADVQYNNVRSNNATTINSLVSLSNEKLARLMSLLNDNGLLTANANMARWIVDYGENQHMTVSTKFLINVVDISNLGLTVGHPTGTQALITKNGDLKINNDITLYDVLVVLKYTDLRANITVRIDNQCNGLYLFDVDNACKIVSNACKIVSNSSIASCFVPKTLWHQRLSHPANQVLDVLKTTLNLDSHSATDHLFWVYMLKGKDDVYDFIGNDNSKAIFIEENNTHPEGNVSYKTYFVGDFYKNSEFNSETKDLPVNIVRKSSRQTKLPTSLNVFIIDGKVKYGVERVVNYANLSNKNLCFAYSLNKNVEPTCYNDAILNNDWIDAMNAKIEALIKNHTWIITDLLREGIDFDEIFSLVVKMSVVRCLIALSVKNKWPIFQLDVNNEFLYGDLEEDVYMTIPQGFYDKDNKNKSKNNKFIALLVYVDDIVVTGNCVNEINQFKTFLKSKFNIKDLGSLKYFLGIEVIKTEDDLCLSQRKYYLELLKEYGLLGCKPISTLIEPNSVLSYIATSDDPFLDNITSAFNVLKYLRNTPGKSIKYVHSD</sequence>
<dbReference type="PANTHER" id="PTHR34222">
    <property type="entry name" value="GAG_PRE-INTEGRS DOMAIN-CONTAINING PROTEIN"/>
    <property type="match status" value="1"/>
</dbReference>
<name>A0A6L2J0H5_TANCI</name>
<comment type="caution">
    <text evidence="2">The sequence shown here is derived from an EMBL/GenBank/DDBJ whole genome shotgun (WGS) entry which is preliminary data.</text>
</comment>
<reference evidence="2" key="1">
    <citation type="journal article" date="2019" name="Sci. Rep.">
        <title>Draft genome of Tanacetum cinerariifolium, the natural source of mosquito coil.</title>
        <authorList>
            <person name="Yamashiro T."/>
            <person name="Shiraishi A."/>
            <person name="Satake H."/>
            <person name="Nakayama K."/>
        </authorList>
    </citation>
    <scope>NUCLEOTIDE SEQUENCE</scope>
</reference>
<organism evidence="2">
    <name type="scientific">Tanacetum cinerariifolium</name>
    <name type="common">Dalmatian daisy</name>
    <name type="synonym">Chrysanthemum cinerariifolium</name>
    <dbReference type="NCBI Taxonomy" id="118510"/>
    <lineage>
        <taxon>Eukaryota</taxon>
        <taxon>Viridiplantae</taxon>
        <taxon>Streptophyta</taxon>
        <taxon>Embryophyta</taxon>
        <taxon>Tracheophyta</taxon>
        <taxon>Spermatophyta</taxon>
        <taxon>Magnoliopsida</taxon>
        <taxon>eudicotyledons</taxon>
        <taxon>Gunneridae</taxon>
        <taxon>Pentapetalae</taxon>
        <taxon>asterids</taxon>
        <taxon>campanulids</taxon>
        <taxon>Asterales</taxon>
        <taxon>Asteraceae</taxon>
        <taxon>Asteroideae</taxon>
        <taxon>Anthemideae</taxon>
        <taxon>Anthemidinae</taxon>
        <taxon>Tanacetum</taxon>
    </lineage>
</organism>
<dbReference type="EMBL" id="BKCJ010000162">
    <property type="protein sequence ID" value="GEU30503.1"/>
    <property type="molecule type" value="Genomic_DNA"/>
</dbReference>
<feature type="domain" description="Reverse transcriptase Ty1/copia-type" evidence="1">
    <location>
        <begin position="732"/>
        <end position="798"/>
    </location>
</feature>
<dbReference type="InterPro" id="IPR013103">
    <property type="entry name" value="RVT_2"/>
</dbReference>
<dbReference type="PANTHER" id="PTHR34222:SF99">
    <property type="entry name" value="PROTEIN, PUTATIVE-RELATED"/>
    <property type="match status" value="1"/>
</dbReference>
<evidence type="ECO:0000313" key="2">
    <source>
        <dbReference type="EMBL" id="GEU30503.1"/>
    </source>
</evidence>
<dbReference type="AlphaFoldDB" id="A0A6L2J0H5"/>
<dbReference type="SUPFAM" id="SSF56672">
    <property type="entry name" value="DNA/RNA polymerases"/>
    <property type="match status" value="1"/>
</dbReference>
<gene>
    <name evidence="2" type="ORF">Tci_002481</name>
</gene>
<protein>
    <recommendedName>
        <fullName evidence="1">Reverse transcriptase Ty1/copia-type domain-containing protein</fullName>
    </recommendedName>
</protein>
<dbReference type="Pfam" id="PF07727">
    <property type="entry name" value="RVT_2"/>
    <property type="match status" value="2"/>
</dbReference>
<evidence type="ECO:0000259" key="1">
    <source>
        <dbReference type="Pfam" id="PF07727"/>
    </source>
</evidence>
<dbReference type="InterPro" id="IPR043502">
    <property type="entry name" value="DNA/RNA_pol_sf"/>
</dbReference>
<feature type="domain" description="Reverse transcriptase Ty1/copia-type" evidence="1">
    <location>
        <begin position="801"/>
        <end position="884"/>
    </location>
</feature>
<proteinExistence type="predicted"/>